<evidence type="ECO:0000313" key="3">
    <source>
        <dbReference type="Proteomes" id="UP001177003"/>
    </source>
</evidence>
<organism evidence="2 3">
    <name type="scientific">Lactuca saligna</name>
    <name type="common">Willowleaf lettuce</name>
    <dbReference type="NCBI Taxonomy" id="75948"/>
    <lineage>
        <taxon>Eukaryota</taxon>
        <taxon>Viridiplantae</taxon>
        <taxon>Streptophyta</taxon>
        <taxon>Embryophyta</taxon>
        <taxon>Tracheophyta</taxon>
        <taxon>Spermatophyta</taxon>
        <taxon>Magnoliopsida</taxon>
        <taxon>eudicotyledons</taxon>
        <taxon>Gunneridae</taxon>
        <taxon>Pentapetalae</taxon>
        <taxon>asterids</taxon>
        <taxon>campanulids</taxon>
        <taxon>Asterales</taxon>
        <taxon>Asteraceae</taxon>
        <taxon>Cichorioideae</taxon>
        <taxon>Cichorieae</taxon>
        <taxon>Lactucinae</taxon>
        <taxon>Lactuca</taxon>
    </lineage>
</organism>
<feature type="domain" description="NB-ARC" evidence="1">
    <location>
        <begin position="18"/>
        <end position="140"/>
    </location>
</feature>
<dbReference type="Gene3D" id="3.40.50.300">
    <property type="entry name" value="P-loop containing nucleotide triphosphate hydrolases"/>
    <property type="match status" value="1"/>
</dbReference>
<dbReference type="InterPro" id="IPR027417">
    <property type="entry name" value="P-loop_NTPase"/>
</dbReference>
<proteinExistence type="predicted"/>
<dbReference type="GO" id="GO:0006952">
    <property type="term" value="P:defense response"/>
    <property type="evidence" value="ECO:0007669"/>
    <property type="project" value="InterPro"/>
</dbReference>
<dbReference type="EMBL" id="OX465077">
    <property type="protein sequence ID" value="CAI9268956.1"/>
    <property type="molecule type" value="Genomic_DNA"/>
</dbReference>
<dbReference type="AlphaFoldDB" id="A0AA35V8N1"/>
<dbReference type="GO" id="GO:0043531">
    <property type="term" value="F:ADP binding"/>
    <property type="evidence" value="ECO:0007669"/>
    <property type="project" value="InterPro"/>
</dbReference>
<dbReference type="SUPFAM" id="SSF52540">
    <property type="entry name" value="P-loop containing nucleoside triphosphate hydrolases"/>
    <property type="match status" value="1"/>
</dbReference>
<dbReference type="Proteomes" id="UP001177003">
    <property type="component" value="Chromosome 1"/>
</dbReference>
<accession>A0AA35V8N1</accession>
<protein>
    <recommendedName>
        <fullName evidence="1">NB-ARC domain-containing protein</fullName>
    </recommendedName>
</protein>
<sequence length="143" mass="16039">MDDPIKFVTLWLKGDSSHRGDILTILGMGRIGKTSLARYVYMLHAFEFNTSIFNGDISTRCENVNGLLDLQKQLYDGISKPSSIQVHGVYTSMIENAIAHKKVFLVLDDIDRADQLNALLGSKDFHPDSKIIITTKDARLIEN</sequence>
<dbReference type="Pfam" id="PF00931">
    <property type="entry name" value="NB-ARC"/>
    <property type="match status" value="1"/>
</dbReference>
<dbReference type="InterPro" id="IPR044974">
    <property type="entry name" value="Disease_R_plants"/>
</dbReference>
<keyword evidence="3" id="KW-1185">Reference proteome</keyword>
<dbReference type="PRINTS" id="PR00364">
    <property type="entry name" value="DISEASERSIST"/>
</dbReference>
<dbReference type="PANTHER" id="PTHR11017:SF313">
    <property type="entry name" value="TIR DOMAIN, P-LOOP CONTAINING NUCLEOSIDE TRIPHOSPHATE HYDROLASE"/>
    <property type="match status" value="1"/>
</dbReference>
<name>A0AA35V8N1_LACSI</name>
<reference evidence="2" key="1">
    <citation type="submission" date="2023-04" db="EMBL/GenBank/DDBJ databases">
        <authorList>
            <person name="Vijverberg K."/>
            <person name="Xiong W."/>
            <person name="Schranz E."/>
        </authorList>
    </citation>
    <scope>NUCLEOTIDE SEQUENCE</scope>
</reference>
<gene>
    <name evidence="2" type="ORF">LSALG_LOCUS9353</name>
</gene>
<evidence type="ECO:0000313" key="2">
    <source>
        <dbReference type="EMBL" id="CAI9268956.1"/>
    </source>
</evidence>
<dbReference type="InterPro" id="IPR002182">
    <property type="entry name" value="NB-ARC"/>
</dbReference>
<evidence type="ECO:0000259" key="1">
    <source>
        <dbReference type="Pfam" id="PF00931"/>
    </source>
</evidence>
<dbReference type="PANTHER" id="PTHR11017">
    <property type="entry name" value="LEUCINE-RICH REPEAT-CONTAINING PROTEIN"/>
    <property type="match status" value="1"/>
</dbReference>